<feature type="compositionally biased region" description="Basic and acidic residues" evidence="1">
    <location>
        <begin position="284"/>
        <end position="301"/>
    </location>
</feature>
<feature type="region of interest" description="Disordered" evidence="1">
    <location>
        <begin position="143"/>
        <end position="162"/>
    </location>
</feature>
<feature type="region of interest" description="Disordered" evidence="1">
    <location>
        <begin position="174"/>
        <end position="321"/>
    </location>
</feature>
<feature type="compositionally biased region" description="Basic residues" evidence="1">
    <location>
        <begin position="201"/>
        <end position="224"/>
    </location>
</feature>
<evidence type="ECO:0000256" key="1">
    <source>
        <dbReference type="SAM" id="MobiDB-lite"/>
    </source>
</evidence>
<dbReference type="AlphaFoldDB" id="A0AAD6XA43"/>
<name>A0AAD6XA43_9AGAR</name>
<feature type="compositionally biased region" description="Basic and acidic residues" evidence="1">
    <location>
        <begin position="230"/>
        <end position="241"/>
    </location>
</feature>
<reference evidence="2" key="1">
    <citation type="submission" date="2023-03" db="EMBL/GenBank/DDBJ databases">
        <title>Massive genome expansion in bonnet fungi (Mycena s.s.) driven by repeated elements and novel gene families across ecological guilds.</title>
        <authorList>
            <consortium name="Lawrence Berkeley National Laboratory"/>
            <person name="Harder C.B."/>
            <person name="Miyauchi S."/>
            <person name="Viragh M."/>
            <person name="Kuo A."/>
            <person name="Thoen E."/>
            <person name="Andreopoulos B."/>
            <person name="Lu D."/>
            <person name="Skrede I."/>
            <person name="Drula E."/>
            <person name="Henrissat B."/>
            <person name="Morin E."/>
            <person name="Kohler A."/>
            <person name="Barry K."/>
            <person name="LaButti K."/>
            <person name="Morin E."/>
            <person name="Salamov A."/>
            <person name="Lipzen A."/>
            <person name="Mereny Z."/>
            <person name="Hegedus B."/>
            <person name="Baldrian P."/>
            <person name="Stursova M."/>
            <person name="Weitz H."/>
            <person name="Taylor A."/>
            <person name="Grigoriev I.V."/>
            <person name="Nagy L.G."/>
            <person name="Martin F."/>
            <person name="Kauserud H."/>
        </authorList>
    </citation>
    <scope>NUCLEOTIDE SEQUENCE</scope>
    <source>
        <strain evidence="2">CBHHK200</strain>
    </source>
</reference>
<dbReference type="Proteomes" id="UP001218188">
    <property type="component" value="Unassembled WGS sequence"/>
</dbReference>
<organism evidence="2 3">
    <name type="scientific">Mycena alexandri</name>
    <dbReference type="NCBI Taxonomy" id="1745969"/>
    <lineage>
        <taxon>Eukaryota</taxon>
        <taxon>Fungi</taxon>
        <taxon>Dikarya</taxon>
        <taxon>Basidiomycota</taxon>
        <taxon>Agaricomycotina</taxon>
        <taxon>Agaricomycetes</taxon>
        <taxon>Agaricomycetidae</taxon>
        <taxon>Agaricales</taxon>
        <taxon>Marasmiineae</taxon>
        <taxon>Mycenaceae</taxon>
        <taxon>Mycena</taxon>
    </lineage>
</organism>
<proteinExistence type="predicted"/>
<evidence type="ECO:0000313" key="3">
    <source>
        <dbReference type="Proteomes" id="UP001218188"/>
    </source>
</evidence>
<feature type="non-terminal residue" evidence="2">
    <location>
        <position position="1"/>
    </location>
</feature>
<keyword evidence="3" id="KW-1185">Reference proteome</keyword>
<feature type="compositionally biased region" description="Polar residues" evidence="1">
    <location>
        <begin position="308"/>
        <end position="321"/>
    </location>
</feature>
<evidence type="ECO:0000313" key="2">
    <source>
        <dbReference type="EMBL" id="KAJ7040985.1"/>
    </source>
</evidence>
<dbReference type="EMBL" id="JARJCM010000019">
    <property type="protein sequence ID" value="KAJ7040985.1"/>
    <property type="molecule type" value="Genomic_DNA"/>
</dbReference>
<comment type="caution">
    <text evidence="2">The sequence shown here is derived from an EMBL/GenBank/DDBJ whole genome shotgun (WGS) entry which is preliminary data.</text>
</comment>
<sequence length="442" mass="49996">MRLKLTMRIEYTPSKAAWLMPLDETRLAAAVRADCDPFKLPHPPAANIRKSTNEGIEFFWSTFDESKLFQDVIRMFDVDHLPGMRVFSLKETAYIDILKRERSIVHLTLEESFELGRPPPPPPRPRLPSLTQLPKLLEDDTKLAKQKTKTKRQPGPWPFLPAVNDWHVPRRRPLARYNGSPRSYFKSEEQDRSISLYGSRQRSRSRSPKYRSRSCSPKYRRRTSRPYSPDNRRSRSPDHRRKDSRSRSRSRSPGYSDSHKRGRFKPQYSRDRSSRCAFSPSPPRKSETSRIRSEPEYHDSELPPPPSKTASDPKTKSSLANTGTGIINVDISTPSIVARLTREYAATRRDIANAAARGRLLEGQLALLSGGAPVADASPQVACVALALRARIASEQLKLQGAEKVLGDVLRECARPVVVPGLLGLLRAWEVEDQDAGVVCDV</sequence>
<protein>
    <submittedName>
        <fullName evidence="2">Uncharacterized protein</fullName>
    </submittedName>
</protein>
<gene>
    <name evidence="2" type="ORF">C8F04DRAFT_1081272</name>
</gene>
<accession>A0AAD6XA43</accession>